<dbReference type="Proteomes" id="UP000009096">
    <property type="component" value="Chromosome 9"/>
</dbReference>
<dbReference type="AlphaFoldDB" id="W7MNC4"/>
<reference evidence="1 2" key="1">
    <citation type="journal article" date="2010" name="Nature">
        <title>Comparative genomics reveals mobile pathogenicity chromosomes in Fusarium.</title>
        <authorList>
            <person name="Ma L.J."/>
            <person name="van der Does H.C."/>
            <person name="Borkovich K.A."/>
            <person name="Coleman J.J."/>
            <person name="Daboussi M.J."/>
            <person name="Di Pietro A."/>
            <person name="Dufresne M."/>
            <person name="Freitag M."/>
            <person name="Grabherr M."/>
            <person name="Henrissat B."/>
            <person name="Houterman P.M."/>
            <person name="Kang S."/>
            <person name="Shim W.B."/>
            <person name="Woloshuk C."/>
            <person name="Xie X."/>
            <person name="Xu J.R."/>
            <person name="Antoniw J."/>
            <person name="Baker S.E."/>
            <person name="Bluhm B.H."/>
            <person name="Breakspear A."/>
            <person name="Brown D.W."/>
            <person name="Butchko R.A."/>
            <person name="Chapman S."/>
            <person name="Coulson R."/>
            <person name="Coutinho P.M."/>
            <person name="Danchin E.G."/>
            <person name="Diener A."/>
            <person name="Gale L.R."/>
            <person name="Gardiner D.M."/>
            <person name="Goff S."/>
            <person name="Hammond-Kosack K.E."/>
            <person name="Hilburn K."/>
            <person name="Hua-Van A."/>
            <person name="Jonkers W."/>
            <person name="Kazan K."/>
            <person name="Kodira C.D."/>
            <person name="Koehrsen M."/>
            <person name="Kumar L."/>
            <person name="Lee Y.H."/>
            <person name="Li L."/>
            <person name="Manners J.M."/>
            <person name="Miranda-Saavedra D."/>
            <person name="Mukherjee M."/>
            <person name="Park G."/>
            <person name="Park J."/>
            <person name="Park S.Y."/>
            <person name="Proctor R.H."/>
            <person name="Regev A."/>
            <person name="Ruiz-Roldan M.C."/>
            <person name="Sain D."/>
            <person name="Sakthikumar S."/>
            <person name="Sykes S."/>
            <person name="Schwartz D.C."/>
            <person name="Turgeon B.G."/>
            <person name="Wapinski I."/>
            <person name="Yoder O."/>
            <person name="Young S."/>
            <person name="Zeng Q."/>
            <person name="Zhou S."/>
            <person name="Galagan J."/>
            <person name="Cuomo C.A."/>
            <person name="Kistler H.C."/>
            <person name="Rep M."/>
        </authorList>
    </citation>
    <scope>NUCLEOTIDE SEQUENCE [LARGE SCALE GENOMIC DNA]</scope>
    <source>
        <strain evidence="2">M3125 / FGSC 7600</strain>
    </source>
</reference>
<dbReference type="GeneID" id="30068811"/>
<keyword evidence="2" id="KW-1185">Reference proteome</keyword>
<dbReference type="EMBL" id="DS022257">
    <property type="protein sequence ID" value="EWG52571.1"/>
    <property type="molecule type" value="Genomic_DNA"/>
</dbReference>
<dbReference type="VEuPathDB" id="FungiDB:FVEG_11288"/>
<proteinExistence type="predicted"/>
<organism evidence="1 2">
    <name type="scientific">Gibberella moniliformis (strain M3125 / FGSC 7600)</name>
    <name type="common">Maize ear and stalk rot fungus</name>
    <name type="synonym">Fusarium verticillioides</name>
    <dbReference type="NCBI Taxonomy" id="334819"/>
    <lineage>
        <taxon>Eukaryota</taxon>
        <taxon>Fungi</taxon>
        <taxon>Dikarya</taxon>
        <taxon>Ascomycota</taxon>
        <taxon>Pezizomycotina</taxon>
        <taxon>Sordariomycetes</taxon>
        <taxon>Hypocreomycetidae</taxon>
        <taxon>Hypocreales</taxon>
        <taxon>Nectriaceae</taxon>
        <taxon>Fusarium</taxon>
        <taxon>Fusarium fujikuroi species complex</taxon>
    </lineage>
</organism>
<protein>
    <submittedName>
        <fullName evidence="1">Uncharacterized protein</fullName>
    </submittedName>
</protein>
<gene>
    <name evidence="1" type="ORF">FVEG_11288</name>
</gene>
<dbReference type="HOGENOM" id="CLU_3399516_0_0_1"/>
<sequence>MVSEQHMSTQSIVVATDMIKTVSDSLKIVSI</sequence>
<dbReference type="RefSeq" id="XP_018758762.1">
    <property type="nucleotide sequence ID" value="XM_018900480.1"/>
</dbReference>
<dbReference type="EMBL" id="CM000586">
    <property type="protein sequence ID" value="EWG52571.1"/>
    <property type="molecule type" value="Genomic_DNA"/>
</dbReference>
<evidence type="ECO:0000313" key="2">
    <source>
        <dbReference type="Proteomes" id="UP000009096"/>
    </source>
</evidence>
<name>W7MNC4_GIBM7</name>
<evidence type="ECO:0000313" key="1">
    <source>
        <dbReference type="EMBL" id="EWG52571.1"/>
    </source>
</evidence>
<dbReference type="KEGG" id="fvr:FVEG_11288"/>
<accession>W7MNC4</accession>